<sequence>MSLTLVSFCLDVLIYNLETLVSAPFVSDLSVYHIFFFFFFFVFFFISFLPFFLPLSLIHRLLFFLRVQYG</sequence>
<keyword evidence="1" id="KW-0812">Transmembrane</keyword>
<keyword evidence="3" id="KW-1185">Reference proteome</keyword>
<evidence type="ECO:0000313" key="3">
    <source>
        <dbReference type="Proteomes" id="UP000326950"/>
    </source>
</evidence>
<gene>
    <name evidence="2" type="ORF">BDV40DRAFT_283666</name>
</gene>
<proteinExistence type="predicted"/>
<name>A0A5N6UA64_ASPTM</name>
<feature type="transmembrane region" description="Helical" evidence="1">
    <location>
        <begin position="32"/>
        <end position="58"/>
    </location>
</feature>
<keyword evidence="1" id="KW-0472">Membrane</keyword>
<reference evidence="2 3" key="1">
    <citation type="submission" date="2019-04" db="EMBL/GenBank/DDBJ databases">
        <title>Friends and foes A comparative genomics study of 23 Aspergillus species from section Flavi.</title>
        <authorList>
            <consortium name="DOE Joint Genome Institute"/>
            <person name="Kjaerbolling I."/>
            <person name="Vesth T."/>
            <person name="Frisvad J.C."/>
            <person name="Nybo J.L."/>
            <person name="Theobald S."/>
            <person name="Kildgaard S."/>
            <person name="Isbrandt T."/>
            <person name="Kuo A."/>
            <person name="Sato A."/>
            <person name="Lyhne E.K."/>
            <person name="Kogle M.E."/>
            <person name="Wiebenga A."/>
            <person name="Kun R.S."/>
            <person name="Lubbers R.J."/>
            <person name="Makela M.R."/>
            <person name="Barry K."/>
            <person name="Chovatia M."/>
            <person name="Clum A."/>
            <person name="Daum C."/>
            <person name="Haridas S."/>
            <person name="He G."/>
            <person name="LaButti K."/>
            <person name="Lipzen A."/>
            <person name="Mondo S."/>
            <person name="Riley R."/>
            <person name="Salamov A."/>
            <person name="Simmons B.A."/>
            <person name="Magnuson J.K."/>
            <person name="Henrissat B."/>
            <person name="Mortensen U.H."/>
            <person name="Larsen T.O."/>
            <person name="Devries R.P."/>
            <person name="Grigoriev I.V."/>
            <person name="Machida M."/>
            <person name="Baker S.E."/>
            <person name="Andersen M.R."/>
        </authorList>
    </citation>
    <scope>NUCLEOTIDE SEQUENCE [LARGE SCALE GENOMIC DNA]</scope>
    <source>
        <strain evidence="2 3">CBS 117626</strain>
    </source>
</reference>
<dbReference type="EMBL" id="ML738852">
    <property type="protein sequence ID" value="KAE8155484.1"/>
    <property type="molecule type" value="Genomic_DNA"/>
</dbReference>
<dbReference type="Proteomes" id="UP000326950">
    <property type="component" value="Unassembled WGS sequence"/>
</dbReference>
<evidence type="ECO:0000313" key="2">
    <source>
        <dbReference type="EMBL" id="KAE8155484.1"/>
    </source>
</evidence>
<dbReference type="AlphaFoldDB" id="A0A5N6UA64"/>
<keyword evidence="1" id="KW-1133">Transmembrane helix</keyword>
<evidence type="ECO:0000256" key="1">
    <source>
        <dbReference type="SAM" id="Phobius"/>
    </source>
</evidence>
<accession>A0A5N6UA64</accession>
<protein>
    <submittedName>
        <fullName evidence="2">Uncharacterized protein</fullName>
    </submittedName>
</protein>
<organism evidence="2 3">
    <name type="scientific">Aspergillus tamarii</name>
    <dbReference type="NCBI Taxonomy" id="41984"/>
    <lineage>
        <taxon>Eukaryota</taxon>
        <taxon>Fungi</taxon>
        <taxon>Dikarya</taxon>
        <taxon>Ascomycota</taxon>
        <taxon>Pezizomycotina</taxon>
        <taxon>Eurotiomycetes</taxon>
        <taxon>Eurotiomycetidae</taxon>
        <taxon>Eurotiales</taxon>
        <taxon>Aspergillaceae</taxon>
        <taxon>Aspergillus</taxon>
        <taxon>Aspergillus subgen. Circumdati</taxon>
    </lineage>
</organism>